<dbReference type="STRING" id="1841610.A6X21_16830"/>
<dbReference type="Gene3D" id="2.60.40.10">
    <property type="entry name" value="Immunoglobulins"/>
    <property type="match status" value="1"/>
</dbReference>
<feature type="compositionally biased region" description="Polar residues" evidence="1">
    <location>
        <begin position="219"/>
        <end position="240"/>
    </location>
</feature>
<dbReference type="OrthoDB" id="215501at2"/>
<dbReference type="AlphaFoldDB" id="A0A1C3EQF6"/>
<keyword evidence="3" id="KW-1185">Reference proteome</keyword>
<comment type="caution">
    <text evidence="2">The sequence shown here is derived from an EMBL/GenBank/DDBJ whole genome shotgun (WGS) entry which is preliminary data.</text>
</comment>
<feature type="compositionally biased region" description="Polar residues" evidence="1">
    <location>
        <begin position="263"/>
        <end position="275"/>
    </location>
</feature>
<feature type="region of interest" description="Disordered" evidence="1">
    <location>
        <begin position="219"/>
        <end position="286"/>
    </location>
</feature>
<sequence>MSQASLPVPSRTNSTRGNLPLAVVLCLVVMAPPALAWAAPFWSQPTPWKQALPAGPALAFSQYAVDLGKVRPADELRATFRFRNTSTVPVTIQELIPSCGCLMPRLDKQVYAPGEAGQINLRMQPANETPGEKEFFCDVVYRDTQSRTDRLTFRLHLPEQRLSVRPPALIVYQLSNQPTTQPLFVHDSRGHQVEILSLRTGSPFVKASLTPPEGFSLEQIQPAQKSKETAPSVSALSPANITPADKPSLTPIPEKEPIPEATAKTNSSRTRSSAGHSDPFLGEEAHQPNEKIVYITVVAELPPGRHHALIEIETTDPETRFLKVPVMIQGRSAEDPKDKHQSHGLRK</sequence>
<evidence type="ECO:0000313" key="3">
    <source>
        <dbReference type="Proteomes" id="UP000094828"/>
    </source>
</evidence>
<name>A0A1C3EQF6_9PLAN</name>
<reference evidence="2 3" key="1">
    <citation type="submission" date="2016-05" db="EMBL/GenBank/DDBJ databases">
        <title>Genomic and physiological characterization of Planctopirus sp. isolated from fresh water lake.</title>
        <authorList>
            <person name="Subhash Y."/>
            <person name="Ramana C."/>
        </authorList>
    </citation>
    <scope>NUCLEOTIDE SEQUENCE [LARGE SCALE GENOMIC DNA]</scope>
    <source>
        <strain evidence="2 3">JC280</strain>
    </source>
</reference>
<dbReference type="InterPro" id="IPR013783">
    <property type="entry name" value="Ig-like_fold"/>
</dbReference>
<protein>
    <recommendedName>
        <fullName evidence="4">DUF1573 domain-containing protein</fullName>
    </recommendedName>
</protein>
<proteinExistence type="predicted"/>
<dbReference type="RefSeq" id="WP_068845966.1">
    <property type="nucleotide sequence ID" value="NZ_LYDR01000033.1"/>
</dbReference>
<dbReference type="EMBL" id="LYDR01000033">
    <property type="protein sequence ID" value="ODA35477.1"/>
    <property type="molecule type" value="Genomic_DNA"/>
</dbReference>
<dbReference type="Proteomes" id="UP000094828">
    <property type="component" value="Unassembled WGS sequence"/>
</dbReference>
<dbReference type="InterPro" id="IPR011467">
    <property type="entry name" value="DUF1573"/>
</dbReference>
<organism evidence="2 3">
    <name type="scientific">Planctopirus hydrillae</name>
    <dbReference type="NCBI Taxonomy" id="1841610"/>
    <lineage>
        <taxon>Bacteria</taxon>
        <taxon>Pseudomonadati</taxon>
        <taxon>Planctomycetota</taxon>
        <taxon>Planctomycetia</taxon>
        <taxon>Planctomycetales</taxon>
        <taxon>Planctomycetaceae</taxon>
        <taxon>Planctopirus</taxon>
    </lineage>
</organism>
<gene>
    <name evidence="2" type="ORF">A6X21_16830</name>
</gene>
<evidence type="ECO:0000313" key="2">
    <source>
        <dbReference type="EMBL" id="ODA35477.1"/>
    </source>
</evidence>
<evidence type="ECO:0000256" key="1">
    <source>
        <dbReference type="SAM" id="MobiDB-lite"/>
    </source>
</evidence>
<accession>A0A1C3EQF6</accession>
<dbReference type="Pfam" id="PF07610">
    <property type="entry name" value="DUF1573"/>
    <property type="match status" value="1"/>
</dbReference>
<evidence type="ECO:0008006" key="4">
    <source>
        <dbReference type="Google" id="ProtNLM"/>
    </source>
</evidence>